<organism evidence="3 4">
    <name type="scientific">Paraburkholderia piptadeniae</name>
    <dbReference type="NCBI Taxonomy" id="1701573"/>
    <lineage>
        <taxon>Bacteria</taxon>
        <taxon>Pseudomonadati</taxon>
        <taxon>Pseudomonadota</taxon>
        <taxon>Betaproteobacteria</taxon>
        <taxon>Burkholderiales</taxon>
        <taxon>Burkholderiaceae</taxon>
        <taxon>Paraburkholderia</taxon>
    </lineage>
</organism>
<feature type="region of interest" description="Disordered" evidence="2">
    <location>
        <begin position="1"/>
        <end position="48"/>
    </location>
</feature>
<evidence type="ECO:0000256" key="1">
    <source>
        <dbReference type="ARBA" id="ARBA00023172"/>
    </source>
</evidence>
<evidence type="ECO:0000313" key="4">
    <source>
        <dbReference type="Proteomes" id="UP000195569"/>
    </source>
</evidence>
<dbReference type="GO" id="GO:0006310">
    <property type="term" value="P:DNA recombination"/>
    <property type="evidence" value="ECO:0007669"/>
    <property type="project" value="UniProtKB-KW"/>
</dbReference>
<dbReference type="GO" id="GO:0015074">
    <property type="term" value="P:DNA integration"/>
    <property type="evidence" value="ECO:0007669"/>
    <property type="project" value="InterPro"/>
</dbReference>
<keyword evidence="4" id="KW-1185">Reference proteome</keyword>
<feature type="compositionally biased region" description="Basic and acidic residues" evidence="2">
    <location>
        <begin position="7"/>
        <end position="29"/>
    </location>
</feature>
<reference evidence="3" key="1">
    <citation type="submission" date="2016-12" db="EMBL/GenBank/DDBJ databases">
        <authorList>
            <person name="Moulin L."/>
        </authorList>
    </citation>
    <scope>NUCLEOTIDE SEQUENCE [LARGE SCALE GENOMIC DNA]</scope>
    <source>
        <strain evidence="3">STM 7183</strain>
    </source>
</reference>
<dbReference type="InterPro" id="IPR011010">
    <property type="entry name" value="DNA_brk_join_enz"/>
</dbReference>
<name>A0A1N7SSJ5_9BURK</name>
<dbReference type="InterPro" id="IPR013762">
    <property type="entry name" value="Integrase-like_cat_sf"/>
</dbReference>
<keyword evidence="1" id="KW-0233">DNA recombination</keyword>
<dbReference type="EMBL" id="CYGY02000078">
    <property type="protein sequence ID" value="SIT50332.1"/>
    <property type="molecule type" value="Genomic_DNA"/>
</dbReference>
<proteinExistence type="predicted"/>
<protein>
    <recommendedName>
        <fullName evidence="5">Integrase</fullName>
    </recommendedName>
</protein>
<accession>A0A1N7SSJ5</accession>
<evidence type="ECO:0000256" key="2">
    <source>
        <dbReference type="SAM" id="MobiDB-lite"/>
    </source>
</evidence>
<dbReference type="GO" id="GO:0003677">
    <property type="term" value="F:DNA binding"/>
    <property type="evidence" value="ECO:0007669"/>
    <property type="project" value="InterPro"/>
</dbReference>
<dbReference type="Proteomes" id="UP000195569">
    <property type="component" value="Unassembled WGS sequence"/>
</dbReference>
<dbReference type="SUPFAM" id="SSF56349">
    <property type="entry name" value="DNA breaking-rejoining enzymes"/>
    <property type="match status" value="1"/>
</dbReference>
<dbReference type="Gene3D" id="1.10.443.10">
    <property type="entry name" value="Intergrase catalytic core"/>
    <property type="match status" value="1"/>
</dbReference>
<dbReference type="AlphaFoldDB" id="A0A1N7SSJ5"/>
<sequence length="670" mass="75022">MPNRQLSEPHSRRDKALAEPRKTKPKKGEASSGTGSTKRRSSVIDKPLIRERPRASKLLASQPVSLAGLTQAERNSIVVTAVSDGRGGEYAVSFFGDPEWNLFPEQVTKNRTKSHLTIKWPTDVPRALLNDVKAALYCALRRGPHGKPWGANSLVVPAKSMPHLLRHLTSLGITDFSQVRALHLSDYISESKRTVAPDAVRKRVEIVELIWHFPKDVLHPLVEHPWGGEKLFRACGRDGAETDGPTGRTGKTPVIPRQVQRDLFAYCEARLDEAEMLFQMRDSGKYGPNASQLIAVRDAVLYLTQVTSGMRNSESVDLTNNCWRTEVRNEVSFHWVRTKETKTGRGVVDFLVPPEALRALAILQRYAGPLQARLLEEAHWLEVQLQQRAIGDGFIEGGVTVPEAVERLNHVREIGQHLFLSLDKTHSDHLGTGSRVEVMSVLACCSQLRVLARAAGCEWKLANYQCRRTFSYNVANSRLGRMGLVFLKWQLKHSTMSWTQLYASNPYQDLGLYREMEAEQIEARLGLIEGWMQSDAPLSGGAGRKILRTRATPVRHSRDLLQYTAEAVEIRNTGHAWCLSGTRICQGQGVYEPMNCAGCSQAVIDSDQATTWQMIHLENLRLAAVTDCGPAVVQKAQRAIRRSEEVLRDLHVPLPSDSQIEVYEKARRHS</sequence>
<evidence type="ECO:0000313" key="3">
    <source>
        <dbReference type="EMBL" id="SIT50332.1"/>
    </source>
</evidence>
<gene>
    <name evidence="3" type="ORF">BN2476_780002</name>
</gene>
<comment type="caution">
    <text evidence="3">The sequence shown here is derived from an EMBL/GenBank/DDBJ whole genome shotgun (WGS) entry which is preliminary data.</text>
</comment>
<evidence type="ECO:0008006" key="5">
    <source>
        <dbReference type="Google" id="ProtNLM"/>
    </source>
</evidence>